<dbReference type="Proteomes" id="UP000694523">
    <property type="component" value="Unplaced"/>
</dbReference>
<keyword evidence="9" id="KW-1015">Disulfide bond</keyword>
<protein>
    <recommendedName>
        <fullName evidence="11">Fucolectin tachylectin-4 pentraxin-1 domain-containing protein</fullName>
    </recommendedName>
</protein>
<evidence type="ECO:0000256" key="10">
    <source>
        <dbReference type="SAM" id="SignalP"/>
    </source>
</evidence>
<name>A0A8C6V8N3_9GOBI</name>
<dbReference type="GO" id="GO:0005576">
    <property type="term" value="C:extracellular region"/>
    <property type="evidence" value="ECO:0007669"/>
    <property type="project" value="UniProtKB-SubCell"/>
</dbReference>
<organism evidence="12 13">
    <name type="scientific">Neogobius melanostomus</name>
    <name type="common">round goby</name>
    <dbReference type="NCBI Taxonomy" id="47308"/>
    <lineage>
        <taxon>Eukaryota</taxon>
        <taxon>Metazoa</taxon>
        <taxon>Chordata</taxon>
        <taxon>Craniata</taxon>
        <taxon>Vertebrata</taxon>
        <taxon>Euteleostomi</taxon>
        <taxon>Actinopterygii</taxon>
        <taxon>Neopterygii</taxon>
        <taxon>Teleostei</taxon>
        <taxon>Neoteleostei</taxon>
        <taxon>Acanthomorphata</taxon>
        <taxon>Gobiaria</taxon>
        <taxon>Gobiiformes</taxon>
        <taxon>Gobioidei</taxon>
        <taxon>Gobiidae</taxon>
        <taxon>Benthophilinae</taxon>
        <taxon>Neogobiini</taxon>
        <taxon>Neogobius</taxon>
    </lineage>
</organism>
<evidence type="ECO:0000313" key="12">
    <source>
        <dbReference type="Ensembl" id="ENSNMLP00000044490.1"/>
    </source>
</evidence>
<feature type="domain" description="Fucolectin tachylectin-4 pentraxin-1" evidence="11">
    <location>
        <begin position="21"/>
        <end position="166"/>
    </location>
</feature>
<dbReference type="Gene3D" id="2.60.120.260">
    <property type="entry name" value="Galactose-binding domain-like"/>
    <property type="match status" value="2"/>
</dbReference>
<dbReference type="AlphaFoldDB" id="A0A8C6V8N3"/>
<reference evidence="12" key="2">
    <citation type="submission" date="2025-09" db="UniProtKB">
        <authorList>
            <consortium name="Ensembl"/>
        </authorList>
    </citation>
    <scope>IDENTIFICATION</scope>
</reference>
<dbReference type="InterPro" id="IPR008979">
    <property type="entry name" value="Galactose-bd-like_sf"/>
</dbReference>
<proteinExistence type="inferred from homology"/>
<evidence type="ECO:0000256" key="2">
    <source>
        <dbReference type="ARBA" id="ARBA00004613"/>
    </source>
</evidence>
<dbReference type="PANTHER" id="PTHR45713:SF8">
    <property type="entry name" value="SI:CH211-215K15.4"/>
    <property type="match status" value="1"/>
</dbReference>
<evidence type="ECO:0000256" key="4">
    <source>
        <dbReference type="ARBA" id="ARBA00011233"/>
    </source>
</evidence>
<keyword evidence="6" id="KW-0479">Metal-binding</keyword>
<dbReference type="SMART" id="SM00607">
    <property type="entry name" value="FTP"/>
    <property type="match status" value="2"/>
</dbReference>
<dbReference type="GO" id="GO:0042806">
    <property type="term" value="F:fucose binding"/>
    <property type="evidence" value="ECO:0007669"/>
    <property type="project" value="UniProtKB-ARBA"/>
</dbReference>
<comment type="function">
    <text evidence="1">Acts as a defensive agent. Recognizes blood group fucosylated oligosaccharides including A, B, H and Lewis B-type antigens. Does not recognize Lewis A antigen and has low affinity for monovalent haptens.</text>
</comment>
<dbReference type="PANTHER" id="PTHR45713">
    <property type="entry name" value="FTP DOMAIN-CONTAINING PROTEIN"/>
    <property type="match status" value="1"/>
</dbReference>
<comment type="similarity">
    <text evidence="3">Belongs to the fucolectin family.</text>
</comment>
<evidence type="ECO:0000256" key="7">
    <source>
        <dbReference type="ARBA" id="ARBA00022734"/>
    </source>
</evidence>
<evidence type="ECO:0000256" key="6">
    <source>
        <dbReference type="ARBA" id="ARBA00022723"/>
    </source>
</evidence>
<sequence length="310" mass="33989">NMMLHVSIVLMLTIASASYNCPNVALRGKATQSDQYNSEYSAAYNAIDGNRDSNYNHGSCAVTKQQINPWWRVDLLEPYIITSITITNRGDCCPERLNGAEIHVGNSLLGDGNYNPLVAVIQHIPAGQFQTITFTSRVKGRYVNVLLRGNRLLTVCEVEVYGYRAPTGENLALKGKASQSSIYEYYFASNAIDGNRDGNFAKGSCACTASELNPWWRLDLGTTHRIFSVSVTNRDAVPERINGAEILIGDSSDNNGNNNPRCAVIPTIAGGFTRSFECNGMDGRYVNIVLAGRTEYLTLCEVEVYGSVLD</sequence>
<evidence type="ECO:0000259" key="11">
    <source>
        <dbReference type="SMART" id="SM00607"/>
    </source>
</evidence>
<keyword evidence="13" id="KW-1185">Reference proteome</keyword>
<keyword evidence="8" id="KW-0106">Calcium</keyword>
<dbReference type="InterPro" id="IPR006585">
    <property type="entry name" value="FTP1"/>
</dbReference>
<evidence type="ECO:0000313" key="13">
    <source>
        <dbReference type="Proteomes" id="UP000694523"/>
    </source>
</evidence>
<dbReference type="GO" id="GO:0010185">
    <property type="term" value="P:regulation of cellular defense response"/>
    <property type="evidence" value="ECO:0007669"/>
    <property type="project" value="UniProtKB-ARBA"/>
</dbReference>
<comment type="subcellular location">
    <subcellularLocation>
        <location evidence="2">Secreted</location>
    </subcellularLocation>
</comment>
<reference evidence="12" key="1">
    <citation type="submission" date="2025-08" db="UniProtKB">
        <authorList>
            <consortium name="Ensembl"/>
        </authorList>
    </citation>
    <scope>IDENTIFICATION</scope>
</reference>
<comment type="subunit">
    <text evidence="4">Homotrimer.</text>
</comment>
<dbReference type="InterPro" id="IPR051941">
    <property type="entry name" value="BG_Antigen-Binding_Lectin"/>
</dbReference>
<dbReference type="GO" id="GO:0001868">
    <property type="term" value="P:regulation of complement activation, lectin pathway"/>
    <property type="evidence" value="ECO:0007669"/>
    <property type="project" value="UniProtKB-ARBA"/>
</dbReference>
<feature type="domain" description="Fucolectin tachylectin-4 pentraxin-1" evidence="11">
    <location>
        <begin position="168"/>
        <end position="310"/>
    </location>
</feature>
<dbReference type="Ensembl" id="ENSNMLT00000049387.1">
    <property type="protein sequence ID" value="ENSNMLP00000044490.1"/>
    <property type="gene ID" value="ENSNMLG00000026933.1"/>
</dbReference>
<evidence type="ECO:0000256" key="9">
    <source>
        <dbReference type="ARBA" id="ARBA00023157"/>
    </source>
</evidence>
<dbReference type="GO" id="GO:0046872">
    <property type="term" value="F:metal ion binding"/>
    <property type="evidence" value="ECO:0007669"/>
    <property type="project" value="UniProtKB-KW"/>
</dbReference>
<accession>A0A8C6V8N3</accession>
<dbReference type="Pfam" id="PF22633">
    <property type="entry name" value="F5_F8_type_C_2"/>
    <property type="match status" value="2"/>
</dbReference>
<feature type="signal peptide" evidence="10">
    <location>
        <begin position="1"/>
        <end position="17"/>
    </location>
</feature>
<keyword evidence="7" id="KW-0430">Lectin</keyword>
<feature type="chain" id="PRO_5034388396" description="Fucolectin tachylectin-4 pentraxin-1 domain-containing protein" evidence="10">
    <location>
        <begin position="18"/>
        <end position="310"/>
    </location>
</feature>
<dbReference type="SUPFAM" id="SSF49785">
    <property type="entry name" value="Galactose-binding domain-like"/>
    <property type="match status" value="2"/>
</dbReference>
<keyword evidence="10" id="KW-0732">Signal</keyword>
<evidence type="ECO:0000256" key="3">
    <source>
        <dbReference type="ARBA" id="ARBA00010147"/>
    </source>
</evidence>
<evidence type="ECO:0000256" key="1">
    <source>
        <dbReference type="ARBA" id="ARBA00002219"/>
    </source>
</evidence>
<evidence type="ECO:0000256" key="8">
    <source>
        <dbReference type="ARBA" id="ARBA00022837"/>
    </source>
</evidence>
<evidence type="ECO:0000256" key="5">
    <source>
        <dbReference type="ARBA" id="ARBA00022525"/>
    </source>
</evidence>
<keyword evidence="5" id="KW-0964">Secreted</keyword>